<dbReference type="PANTHER" id="PTHR35525:SF3">
    <property type="entry name" value="BLL6575 PROTEIN"/>
    <property type="match status" value="1"/>
</dbReference>
<evidence type="ECO:0000313" key="2">
    <source>
        <dbReference type="EMBL" id="MBB5715603.1"/>
    </source>
</evidence>
<dbReference type="EMBL" id="JACIJK010000007">
    <property type="protein sequence ID" value="MBB5715603.1"/>
    <property type="molecule type" value="Genomic_DNA"/>
</dbReference>
<accession>A0A7W9BEK3</accession>
<dbReference type="Pfam" id="PF11706">
    <property type="entry name" value="zf-CGNR"/>
    <property type="match status" value="1"/>
</dbReference>
<dbReference type="Gene3D" id="1.10.3300.10">
    <property type="entry name" value="Jann2411-like domain"/>
    <property type="match status" value="1"/>
</dbReference>
<name>A0A7W9BEK3_9SPHN</name>
<evidence type="ECO:0000259" key="1">
    <source>
        <dbReference type="Pfam" id="PF11706"/>
    </source>
</evidence>
<keyword evidence="3" id="KW-1185">Reference proteome</keyword>
<reference evidence="2 3" key="1">
    <citation type="submission" date="2020-08" db="EMBL/GenBank/DDBJ databases">
        <title>Genomic Encyclopedia of Type Strains, Phase IV (KMG-IV): sequencing the most valuable type-strain genomes for metagenomic binning, comparative biology and taxonomic classification.</title>
        <authorList>
            <person name="Goeker M."/>
        </authorList>
    </citation>
    <scope>NUCLEOTIDE SEQUENCE [LARGE SCALE GENOMIC DNA]</scope>
    <source>
        <strain evidence="2 3">DSM 100044</strain>
    </source>
</reference>
<sequence>MSAHSVLTIRLVGGHPALDLLNTVDLDRPPKDQDVLRCFRDDTFWAVRVGLLSSSDREFLLDMGERSPSRARQAHVELLHAREALRLVVRAEVDGAAVNPVAAKDFEQAVAAALAHRRFSIFGSPPGWRWLADDIDAVQHRAILGAADLLADPARRPITVCAGTDCGWFFLDTSRSGKRRWCSDAGCGTASRVRRLRRKRAAES</sequence>
<dbReference type="InterPro" id="IPR023286">
    <property type="entry name" value="ABATE_dom_sf"/>
</dbReference>
<proteinExistence type="predicted"/>
<gene>
    <name evidence="2" type="ORF">FHS94_002458</name>
</gene>
<dbReference type="PANTHER" id="PTHR35525">
    <property type="entry name" value="BLL6575 PROTEIN"/>
    <property type="match status" value="1"/>
</dbReference>
<dbReference type="Pfam" id="PF07336">
    <property type="entry name" value="ABATE"/>
    <property type="match status" value="1"/>
</dbReference>
<protein>
    <submittedName>
        <fullName evidence="2">Putative RNA-binding Zn ribbon-like protein</fullName>
    </submittedName>
</protein>
<feature type="domain" description="Zinc finger CGNR" evidence="1">
    <location>
        <begin position="159"/>
        <end position="200"/>
    </location>
</feature>
<comment type="caution">
    <text evidence="2">The sequence shown here is derived from an EMBL/GenBank/DDBJ whole genome shotgun (WGS) entry which is preliminary data.</text>
</comment>
<dbReference type="InterPro" id="IPR010852">
    <property type="entry name" value="ABATE"/>
</dbReference>
<dbReference type="RefSeq" id="WP_184058093.1">
    <property type="nucleotide sequence ID" value="NZ_JACIJK010000007.1"/>
</dbReference>
<dbReference type="AlphaFoldDB" id="A0A7W9BEK3"/>
<organism evidence="2 3">
    <name type="scientific">Sphingomonas aerophila</name>
    <dbReference type="NCBI Taxonomy" id="1344948"/>
    <lineage>
        <taxon>Bacteria</taxon>
        <taxon>Pseudomonadati</taxon>
        <taxon>Pseudomonadota</taxon>
        <taxon>Alphaproteobacteria</taxon>
        <taxon>Sphingomonadales</taxon>
        <taxon>Sphingomonadaceae</taxon>
        <taxon>Sphingomonas</taxon>
    </lineage>
</organism>
<evidence type="ECO:0000313" key="3">
    <source>
        <dbReference type="Proteomes" id="UP000546200"/>
    </source>
</evidence>
<dbReference type="InterPro" id="IPR021005">
    <property type="entry name" value="Znf_CGNR"/>
</dbReference>
<dbReference type="Proteomes" id="UP000546200">
    <property type="component" value="Unassembled WGS sequence"/>
</dbReference>
<dbReference type="SUPFAM" id="SSF160904">
    <property type="entry name" value="Jann2411-like"/>
    <property type="match status" value="1"/>
</dbReference>